<keyword evidence="2" id="KW-1185">Reference proteome</keyword>
<dbReference type="AlphaFoldDB" id="A0A5B2XP16"/>
<dbReference type="RefSeq" id="WP_149848507.1">
    <property type="nucleotide sequence ID" value="NZ_VUOB01000010.1"/>
</dbReference>
<accession>A0A5B2XP16</accession>
<dbReference type="OrthoDB" id="3629087at2"/>
<gene>
    <name evidence="1" type="ORF">F0L68_06330</name>
</gene>
<dbReference type="EMBL" id="VUOB01000010">
    <property type="protein sequence ID" value="KAA2264704.1"/>
    <property type="molecule type" value="Genomic_DNA"/>
</dbReference>
<evidence type="ECO:0000313" key="1">
    <source>
        <dbReference type="EMBL" id="KAA2264704.1"/>
    </source>
</evidence>
<reference evidence="1 2" key="2">
    <citation type="submission" date="2019-09" db="EMBL/GenBank/DDBJ databases">
        <authorList>
            <person name="Jin C."/>
        </authorList>
    </citation>
    <scope>NUCLEOTIDE SEQUENCE [LARGE SCALE GENOMIC DNA]</scope>
    <source>
        <strain evidence="1 2">AN110305</strain>
    </source>
</reference>
<protein>
    <submittedName>
        <fullName evidence="1">Uncharacterized protein</fullName>
    </submittedName>
</protein>
<reference evidence="1 2" key="1">
    <citation type="submission" date="2019-09" db="EMBL/GenBank/DDBJ databases">
        <title>Goodfellowia gen. nov., a new genus of the Pseudonocardineae related to Actinoalloteichus, containing Goodfellowia coeruleoviolacea gen. nov., comb. nov. gen. nov., comb. nov.</title>
        <authorList>
            <person name="Labeda D."/>
        </authorList>
    </citation>
    <scope>NUCLEOTIDE SEQUENCE [LARGE SCALE GENOMIC DNA]</scope>
    <source>
        <strain evidence="1 2">AN110305</strain>
    </source>
</reference>
<proteinExistence type="predicted"/>
<name>A0A5B2XP16_9PSEU</name>
<sequence length="121" mass="13310">MPMSSQYRERVRALLDPGEDLRYVFPATIARSVFPNVVVVVTDRAVRVLSTRYLDRDAPKSVWATYPVNTPLELLDVGGVPGFVLGGIDYDVDEEYLAVISAANAERSLTDAMPADPLPDL</sequence>
<evidence type="ECO:0000313" key="2">
    <source>
        <dbReference type="Proteomes" id="UP000323454"/>
    </source>
</evidence>
<dbReference type="Proteomes" id="UP000323454">
    <property type="component" value="Unassembled WGS sequence"/>
</dbReference>
<organism evidence="1 2">
    <name type="scientific">Solihabitans fulvus</name>
    <dbReference type="NCBI Taxonomy" id="1892852"/>
    <lineage>
        <taxon>Bacteria</taxon>
        <taxon>Bacillati</taxon>
        <taxon>Actinomycetota</taxon>
        <taxon>Actinomycetes</taxon>
        <taxon>Pseudonocardiales</taxon>
        <taxon>Pseudonocardiaceae</taxon>
        <taxon>Solihabitans</taxon>
    </lineage>
</organism>
<comment type="caution">
    <text evidence="1">The sequence shown here is derived from an EMBL/GenBank/DDBJ whole genome shotgun (WGS) entry which is preliminary data.</text>
</comment>